<dbReference type="GO" id="GO:0045547">
    <property type="term" value="F:ditrans,polycis-polyprenyl diphosphate synthase [(2E,6E)-farnesyl diphosphate specific] activity"/>
    <property type="evidence" value="ECO:0007669"/>
    <property type="project" value="TreeGrafter"/>
</dbReference>
<feature type="binding site" evidence="2">
    <location>
        <position position="171"/>
    </location>
    <ligand>
        <name>substrate</name>
    </ligand>
</feature>
<dbReference type="RefSeq" id="WP_282839314.1">
    <property type="nucleotide sequence ID" value="NZ_JASCXW010000013.1"/>
</dbReference>
<dbReference type="Pfam" id="PF01255">
    <property type="entry name" value="Prenyltransf"/>
    <property type="match status" value="1"/>
</dbReference>
<reference evidence="3" key="1">
    <citation type="submission" date="2023-05" db="EMBL/GenBank/DDBJ databases">
        <title>Mariniplasma microaerophilum sp. nov., a novel anaerobic mollicute isolated from terrestrial mud volcano, Taman Peninsula, Russia.</title>
        <authorList>
            <person name="Khomyakova M.A."/>
            <person name="Merkel A.Y."/>
            <person name="Slobodkin A.I."/>
        </authorList>
    </citation>
    <scope>NUCLEOTIDE SEQUENCE</scope>
    <source>
        <strain evidence="3">M4Ah</strain>
    </source>
</reference>
<feature type="binding site" evidence="2">
    <location>
        <position position="15"/>
    </location>
    <ligand>
        <name>Mg(2+)</name>
        <dbReference type="ChEBI" id="CHEBI:18420"/>
    </ligand>
</feature>
<comment type="caution">
    <text evidence="3">The sequence shown here is derived from an EMBL/GenBank/DDBJ whole genome shotgun (WGS) entry which is preliminary data.</text>
</comment>
<feature type="binding site" evidence="2">
    <location>
        <begin position="177"/>
        <end position="179"/>
    </location>
    <ligand>
        <name>substrate</name>
    </ligand>
</feature>
<protein>
    <recommendedName>
        <fullName evidence="2">Isoprenyl transferase</fullName>
        <ecNumber evidence="2">2.5.1.-</ecNumber>
    </recommendedName>
</protein>
<feature type="active site" description="Proton acceptor" evidence="2">
    <location>
        <position position="63"/>
    </location>
</feature>
<dbReference type="PANTHER" id="PTHR10291">
    <property type="entry name" value="DEHYDRODOLICHYL DIPHOSPHATE SYNTHASE FAMILY MEMBER"/>
    <property type="match status" value="1"/>
</dbReference>
<dbReference type="Proteomes" id="UP001431532">
    <property type="component" value="Unassembled WGS sequence"/>
</dbReference>
<feature type="binding site" evidence="2">
    <location>
        <position position="28"/>
    </location>
    <ligand>
        <name>substrate</name>
    </ligand>
</feature>
<keyword evidence="1 2" id="KW-0808">Transferase</keyword>
<evidence type="ECO:0000256" key="2">
    <source>
        <dbReference type="HAMAP-Rule" id="MF_01139"/>
    </source>
</evidence>
<accession>A0AAW6UB55</accession>
<feature type="binding site" evidence="2">
    <location>
        <begin position="16"/>
        <end position="19"/>
    </location>
    <ligand>
        <name>substrate</name>
    </ligand>
</feature>
<dbReference type="AlphaFoldDB" id="A0AAW6UB55"/>
<evidence type="ECO:0000256" key="1">
    <source>
        <dbReference type="ARBA" id="ARBA00022679"/>
    </source>
</evidence>
<dbReference type="HAMAP" id="MF_01139">
    <property type="entry name" value="ISPT"/>
    <property type="match status" value="1"/>
</dbReference>
<comment type="cofactor">
    <cofactor evidence="2">
        <name>Mg(2+)</name>
        <dbReference type="ChEBI" id="CHEBI:18420"/>
    </cofactor>
    <text evidence="2">Binds 2 magnesium ions per subunit.</text>
</comment>
<dbReference type="SUPFAM" id="SSF64005">
    <property type="entry name" value="Undecaprenyl diphosphate synthase"/>
    <property type="match status" value="1"/>
</dbReference>
<feature type="binding site" evidence="2">
    <location>
        <position position="190"/>
    </location>
    <ligand>
        <name>Mg(2+)</name>
        <dbReference type="ChEBI" id="CHEBI:18420"/>
    </ligand>
</feature>
<keyword evidence="2" id="KW-0460">Magnesium</keyword>
<evidence type="ECO:0000313" key="4">
    <source>
        <dbReference type="Proteomes" id="UP001431532"/>
    </source>
</evidence>
<dbReference type="PANTHER" id="PTHR10291:SF0">
    <property type="entry name" value="DEHYDRODOLICHYL DIPHOSPHATE SYNTHASE 2"/>
    <property type="match status" value="1"/>
</dbReference>
<feature type="binding site" evidence="2">
    <location>
        <position position="20"/>
    </location>
    <ligand>
        <name>substrate</name>
    </ligand>
</feature>
<dbReference type="InterPro" id="IPR036424">
    <property type="entry name" value="UPP_synth-like_sf"/>
</dbReference>
<dbReference type="InterPro" id="IPR001441">
    <property type="entry name" value="UPP_synth-like"/>
</dbReference>
<comment type="function">
    <text evidence="2">Catalyzes the condensation of isopentenyl diphosphate (IPP) with allylic pyrophosphates generating different type of terpenoids.</text>
</comment>
<evidence type="ECO:0000313" key="3">
    <source>
        <dbReference type="EMBL" id="MDI6452889.1"/>
    </source>
</evidence>
<dbReference type="CDD" id="cd00475">
    <property type="entry name" value="Cis_IPPS"/>
    <property type="match status" value="1"/>
</dbReference>
<name>A0AAW6UB55_9MOLU</name>
<dbReference type="Gene3D" id="3.40.1180.10">
    <property type="entry name" value="Decaprenyl diphosphate synthase-like"/>
    <property type="match status" value="1"/>
</dbReference>
<gene>
    <name evidence="3" type="primary">uppS</name>
    <name evidence="3" type="ORF">QJ521_04875</name>
</gene>
<proteinExistence type="inferred from homology"/>
<dbReference type="PROSITE" id="PS01066">
    <property type="entry name" value="UPP_SYNTHASE"/>
    <property type="match status" value="1"/>
</dbReference>
<comment type="subunit">
    <text evidence="2">Homodimer.</text>
</comment>
<sequence length="224" mass="26312">MIDKNIPTHVAIILDGNGRWAKKYGQPRSFGHYQGGRNLFRVAQAAKKFGIKKLTVYAFSTENWKRPEDEVNYLMTKPIELFHENRNRIEELDYKVTFAGRRDRFSKALLEVMETIEKETKDNEGFELTIAADYGSYDELVTAVNQCKHPICKEDIEKHLMVKEPVDLLIRTSGEQRLSNFLLWQVSYAEFYFTKVHWPAFSEKQLLKAIKSYQKRHRRFGGLK</sequence>
<feature type="binding site" evidence="2">
    <location>
        <position position="66"/>
    </location>
    <ligand>
        <name>substrate</name>
    </ligand>
</feature>
<dbReference type="EMBL" id="JASCXW010000013">
    <property type="protein sequence ID" value="MDI6452889.1"/>
    <property type="molecule type" value="Genomic_DNA"/>
</dbReference>
<keyword evidence="2" id="KW-0479">Metal-binding</keyword>
<dbReference type="GO" id="GO:0016094">
    <property type="term" value="P:polyprenol biosynthetic process"/>
    <property type="evidence" value="ECO:0007669"/>
    <property type="project" value="TreeGrafter"/>
</dbReference>
<organism evidence="3 4">
    <name type="scientific">Peloplasma aerotolerans</name>
    <dbReference type="NCBI Taxonomy" id="3044389"/>
    <lineage>
        <taxon>Bacteria</taxon>
        <taxon>Bacillati</taxon>
        <taxon>Mycoplasmatota</taxon>
        <taxon>Mollicutes</taxon>
        <taxon>Acholeplasmatales</taxon>
        <taxon>Acholeplasmataceae</taxon>
        <taxon>Peloplasma</taxon>
    </lineage>
</organism>
<feature type="active site" evidence="2">
    <location>
        <position position="15"/>
    </location>
</feature>
<dbReference type="InterPro" id="IPR018520">
    <property type="entry name" value="UPP_synth-like_CS"/>
</dbReference>
<feature type="binding site" evidence="2">
    <location>
        <position position="32"/>
    </location>
    <ligand>
        <name>substrate</name>
    </ligand>
</feature>
<feature type="binding site" evidence="2">
    <location>
        <begin position="60"/>
        <end position="62"/>
    </location>
    <ligand>
        <name>substrate</name>
    </ligand>
</feature>
<dbReference type="NCBIfam" id="TIGR00055">
    <property type="entry name" value="uppS"/>
    <property type="match status" value="1"/>
</dbReference>
<feature type="binding site" evidence="2">
    <location>
        <position position="64"/>
    </location>
    <ligand>
        <name>substrate</name>
    </ligand>
</feature>
<dbReference type="EC" id="2.5.1.-" evidence="2"/>
<dbReference type="GO" id="GO:0000287">
    <property type="term" value="F:magnesium ion binding"/>
    <property type="evidence" value="ECO:0007669"/>
    <property type="project" value="UniProtKB-UniRule"/>
</dbReference>
<comment type="similarity">
    <text evidence="2">Belongs to the UPP synthase family.</text>
</comment>
<keyword evidence="4" id="KW-1185">Reference proteome</keyword>